<reference evidence="2" key="1">
    <citation type="journal article" date="2019" name="Int. J. Syst. Evol. Microbiol.">
        <title>The Global Catalogue of Microorganisms (GCM) 10K type strain sequencing project: providing services to taxonomists for standard genome sequencing and annotation.</title>
        <authorList>
            <consortium name="The Broad Institute Genomics Platform"/>
            <consortium name="The Broad Institute Genome Sequencing Center for Infectious Disease"/>
            <person name="Wu L."/>
            <person name="Ma J."/>
        </authorList>
    </citation>
    <scope>NUCLEOTIDE SEQUENCE [LARGE SCALE GENOMIC DNA]</scope>
    <source>
        <strain evidence="2">KCTC 62784</strain>
    </source>
</reference>
<dbReference type="GO" id="GO:0016829">
    <property type="term" value="F:lyase activity"/>
    <property type="evidence" value="ECO:0007669"/>
    <property type="project" value="UniProtKB-KW"/>
</dbReference>
<dbReference type="Gene3D" id="3.90.226.10">
    <property type="entry name" value="2-enoyl-CoA Hydratase, Chain A, domain 1"/>
    <property type="match status" value="1"/>
</dbReference>
<dbReference type="SUPFAM" id="SSF52096">
    <property type="entry name" value="ClpP/crotonase"/>
    <property type="match status" value="1"/>
</dbReference>
<gene>
    <name evidence="1" type="primary">mdcE</name>
    <name evidence="1" type="ORF">ACFODT_15885</name>
</gene>
<dbReference type="Proteomes" id="UP001595384">
    <property type="component" value="Unassembled WGS sequence"/>
</dbReference>
<keyword evidence="2" id="KW-1185">Reference proteome</keyword>
<accession>A0ABV7CCX1</accession>
<dbReference type="NCBIfam" id="TIGR03134">
    <property type="entry name" value="malonate_gamma"/>
    <property type="match status" value="1"/>
</dbReference>
<organism evidence="1 2">
    <name type="scientific">Vibrio zhugei</name>
    <dbReference type="NCBI Taxonomy" id="2479546"/>
    <lineage>
        <taxon>Bacteria</taxon>
        <taxon>Pseudomonadati</taxon>
        <taxon>Pseudomonadota</taxon>
        <taxon>Gammaproteobacteria</taxon>
        <taxon>Vibrionales</taxon>
        <taxon>Vibrionaceae</taxon>
        <taxon>Vibrio</taxon>
    </lineage>
</organism>
<comment type="caution">
    <text evidence="1">The sequence shown here is derived from an EMBL/GenBank/DDBJ whole genome shotgun (WGS) entry which is preliminary data.</text>
</comment>
<proteinExistence type="predicted"/>
<dbReference type="InterPro" id="IPR029045">
    <property type="entry name" value="ClpP/crotonase-like_dom_sf"/>
</dbReference>
<dbReference type="RefSeq" id="WP_123014825.1">
    <property type="nucleotide sequence ID" value="NZ_AP024912.1"/>
</dbReference>
<keyword evidence="1" id="KW-0456">Lyase</keyword>
<dbReference type="Pfam" id="PF06833">
    <property type="entry name" value="MdcE"/>
    <property type="match status" value="1"/>
</dbReference>
<name>A0ABV7CCX1_9VIBR</name>
<dbReference type="EC" id="4.1.1.88" evidence="1"/>
<evidence type="ECO:0000313" key="2">
    <source>
        <dbReference type="Proteomes" id="UP001595384"/>
    </source>
</evidence>
<dbReference type="EMBL" id="JBHRSE010000114">
    <property type="protein sequence ID" value="MFC3025284.1"/>
    <property type="molecule type" value="Genomic_DNA"/>
</dbReference>
<sequence>MKHRGLTWLTALTTHGHNVSGFAPSVKVTDGTIGQYNARFIAVVPDENNPFPRARQGEVGLLEGWNLAKAIRDIVAKDAHSDNKTAIVAVIDVPSQAYGRREEAYGIHQALAAAANAYATARNAGHPVIGLIVGKAMSGGFLAHGYQANRLIALEDEGCMVHAMGKASAARITLRSVAELEKLAATIPPMAYDIQSYSTLGLLWKKVAVDNAETPTPQDVAQIDAALIAALNDIASDTERDLSGRLHSANRQASLQVRQLMAQEW</sequence>
<dbReference type="InterPro" id="IPR009648">
    <property type="entry name" value="Malonate_gamma"/>
</dbReference>
<evidence type="ECO:0000313" key="1">
    <source>
        <dbReference type="EMBL" id="MFC3025284.1"/>
    </source>
</evidence>
<protein>
    <submittedName>
        <fullName evidence="1">Biotin-independent malonate decarboxylase subunit gamma</fullName>
        <ecNumber evidence="1">4.1.1.88</ecNumber>
    </submittedName>
</protein>